<name>A0A8S1J965_9CHLO</name>
<dbReference type="AlphaFoldDB" id="A0A8S1J965"/>
<dbReference type="InterPro" id="IPR011598">
    <property type="entry name" value="bHLH_dom"/>
</dbReference>
<feature type="region of interest" description="Disordered" evidence="1">
    <location>
        <begin position="83"/>
        <end position="133"/>
    </location>
</feature>
<feature type="region of interest" description="Disordered" evidence="1">
    <location>
        <begin position="179"/>
        <end position="239"/>
    </location>
</feature>
<dbReference type="OrthoDB" id="690068at2759"/>
<dbReference type="SUPFAM" id="SSF47459">
    <property type="entry name" value="HLH, helix-loop-helix DNA-binding domain"/>
    <property type="match status" value="1"/>
</dbReference>
<dbReference type="GO" id="GO:0046983">
    <property type="term" value="F:protein dimerization activity"/>
    <property type="evidence" value="ECO:0007669"/>
    <property type="project" value="InterPro"/>
</dbReference>
<dbReference type="GO" id="GO:0003700">
    <property type="term" value="F:DNA-binding transcription factor activity"/>
    <property type="evidence" value="ECO:0007669"/>
    <property type="project" value="InterPro"/>
</dbReference>
<feature type="compositionally biased region" description="Basic and acidic residues" evidence="1">
    <location>
        <begin position="119"/>
        <end position="133"/>
    </location>
</feature>
<feature type="non-terminal residue" evidence="3">
    <location>
        <position position="1"/>
    </location>
</feature>
<evidence type="ECO:0000313" key="4">
    <source>
        <dbReference type="Proteomes" id="UP000708148"/>
    </source>
</evidence>
<dbReference type="Proteomes" id="UP000708148">
    <property type="component" value="Unassembled WGS sequence"/>
</dbReference>
<organism evidence="3 4">
    <name type="scientific">Ostreobium quekettii</name>
    <dbReference type="NCBI Taxonomy" id="121088"/>
    <lineage>
        <taxon>Eukaryota</taxon>
        <taxon>Viridiplantae</taxon>
        <taxon>Chlorophyta</taxon>
        <taxon>core chlorophytes</taxon>
        <taxon>Ulvophyceae</taxon>
        <taxon>TCBD clade</taxon>
        <taxon>Bryopsidales</taxon>
        <taxon>Ostreobineae</taxon>
        <taxon>Ostreobiaceae</taxon>
        <taxon>Ostreobium</taxon>
    </lineage>
</organism>
<feature type="domain" description="BHLH" evidence="2">
    <location>
        <begin position="117"/>
        <end position="166"/>
    </location>
</feature>
<dbReference type="PROSITE" id="PS50888">
    <property type="entry name" value="BHLH"/>
    <property type="match status" value="1"/>
</dbReference>
<dbReference type="Pfam" id="PF00010">
    <property type="entry name" value="HLH"/>
    <property type="match status" value="1"/>
</dbReference>
<evidence type="ECO:0000259" key="2">
    <source>
        <dbReference type="PROSITE" id="PS50888"/>
    </source>
</evidence>
<evidence type="ECO:0000256" key="1">
    <source>
        <dbReference type="SAM" id="MobiDB-lite"/>
    </source>
</evidence>
<sequence length="239" mass="24122">MQPGHVFRPLFVGGGEAGPADNRQPGASVPDASGFPGGGGSAPPGPGASGLAAAPSVMYPEVAVFSQFDQILPHMALLQPLQALQAPPGPGGGGGDEGAPVGRAGAARPADGRGTSDYASRHQAAEQRRRTRINERLDRLRKVVPHAERANTAAFLEQVLTYIEALKKQVVDLEGRLDRLGGRKGGDDKDDAAQQSGESELGARRGSGSVPEPLAPDITEGEGAVGGGGGLAGGAACTD</sequence>
<dbReference type="SMART" id="SM00353">
    <property type="entry name" value="HLH"/>
    <property type="match status" value="1"/>
</dbReference>
<dbReference type="InterPro" id="IPR044295">
    <property type="entry name" value="BIM1/2/3"/>
</dbReference>
<proteinExistence type="predicted"/>
<comment type="caution">
    <text evidence="3">The sequence shown here is derived from an EMBL/GenBank/DDBJ whole genome shotgun (WGS) entry which is preliminary data.</text>
</comment>
<dbReference type="InterPro" id="IPR036638">
    <property type="entry name" value="HLH_DNA-bd_sf"/>
</dbReference>
<reference evidence="3" key="1">
    <citation type="submission" date="2020-12" db="EMBL/GenBank/DDBJ databases">
        <authorList>
            <person name="Iha C."/>
        </authorList>
    </citation>
    <scope>NUCLEOTIDE SEQUENCE</scope>
</reference>
<gene>
    <name evidence="3" type="ORF">OSTQU699_LOCUS9102</name>
</gene>
<feature type="region of interest" description="Disordered" evidence="1">
    <location>
        <begin position="1"/>
        <end position="53"/>
    </location>
</feature>
<feature type="compositionally biased region" description="Gly residues" evidence="1">
    <location>
        <begin position="223"/>
        <end position="233"/>
    </location>
</feature>
<dbReference type="EMBL" id="CAJHUC010002388">
    <property type="protein sequence ID" value="CAD7703745.1"/>
    <property type="molecule type" value="Genomic_DNA"/>
</dbReference>
<dbReference type="GO" id="GO:0006351">
    <property type="term" value="P:DNA-templated transcription"/>
    <property type="evidence" value="ECO:0007669"/>
    <property type="project" value="InterPro"/>
</dbReference>
<dbReference type="Gene3D" id="4.10.280.10">
    <property type="entry name" value="Helix-loop-helix DNA-binding domain"/>
    <property type="match status" value="1"/>
</dbReference>
<protein>
    <recommendedName>
        <fullName evidence="2">BHLH domain-containing protein</fullName>
    </recommendedName>
</protein>
<dbReference type="PANTHER" id="PTHR46412:SF3">
    <property type="entry name" value="TRANSCRIPTION FACTOR BIM1"/>
    <property type="match status" value="1"/>
</dbReference>
<dbReference type="PANTHER" id="PTHR46412">
    <property type="entry name" value="BES1-INTERACTING MYC-LIKE PROTEIN"/>
    <property type="match status" value="1"/>
</dbReference>
<keyword evidence="4" id="KW-1185">Reference proteome</keyword>
<accession>A0A8S1J965</accession>
<feature type="compositionally biased region" description="Low complexity" evidence="1">
    <location>
        <begin position="98"/>
        <end position="113"/>
    </location>
</feature>
<evidence type="ECO:0000313" key="3">
    <source>
        <dbReference type="EMBL" id="CAD7703745.1"/>
    </source>
</evidence>